<protein>
    <recommendedName>
        <fullName evidence="4">Uncharacterized AAA domain-containing protein ycf46</fullName>
    </recommendedName>
</protein>
<feature type="region of interest" description="Disordered" evidence="5">
    <location>
        <begin position="459"/>
        <end position="484"/>
    </location>
</feature>
<dbReference type="SMART" id="SM00382">
    <property type="entry name" value="AAA"/>
    <property type="match status" value="1"/>
</dbReference>
<dbReference type="EMBL" id="CP003601">
    <property type="protein sequence ID" value="AFY97228.1"/>
    <property type="molecule type" value="Genomic_DNA"/>
</dbReference>
<dbReference type="SUPFAM" id="SSF52540">
    <property type="entry name" value="P-loop containing nucleoside triphosphate hydrolases"/>
    <property type="match status" value="1"/>
</dbReference>
<dbReference type="PANTHER" id="PTHR42960">
    <property type="entry name" value="YCF46 PROTEIN"/>
    <property type="match status" value="1"/>
</dbReference>
<dbReference type="InterPro" id="IPR003593">
    <property type="entry name" value="AAA+_ATPase"/>
</dbReference>
<dbReference type="InterPro" id="IPR052381">
    <property type="entry name" value="AAA_domain_protein"/>
</dbReference>
<gene>
    <name evidence="7" type="ORF">Cha6605_6409</name>
</gene>
<dbReference type="GO" id="GO:0016887">
    <property type="term" value="F:ATP hydrolysis activity"/>
    <property type="evidence" value="ECO:0007669"/>
    <property type="project" value="InterPro"/>
</dbReference>
<accession>K9URC3</accession>
<dbReference type="AlphaFoldDB" id="K9URC3"/>
<dbReference type="Gene3D" id="3.40.50.300">
    <property type="entry name" value="P-loop containing nucleotide triphosphate hydrolases"/>
    <property type="match status" value="1"/>
</dbReference>
<feature type="domain" description="AAA+ ATPase" evidence="6">
    <location>
        <begin position="235"/>
        <end position="358"/>
    </location>
</feature>
<reference evidence="7 8" key="1">
    <citation type="submission" date="2012-05" db="EMBL/GenBank/DDBJ databases">
        <title>Noncontiguous Finished plasmid 1 of genome of Chamaesiphon sp. PCC 6605.</title>
        <authorList>
            <consortium name="US DOE Joint Genome Institute"/>
            <person name="Gugger M."/>
            <person name="Coursin T."/>
            <person name="Rippka R."/>
            <person name="Tandeau De Marsac N."/>
            <person name="Huntemann M."/>
            <person name="Wei C.-L."/>
            <person name="Han J."/>
            <person name="Detter J.C."/>
            <person name="Han C."/>
            <person name="Tapia R."/>
            <person name="Chen A."/>
            <person name="Kyrpides N."/>
            <person name="Mavromatis K."/>
            <person name="Markowitz V."/>
            <person name="Szeto E."/>
            <person name="Ivanova N."/>
            <person name="Pagani I."/>
            <person name="Pati A."/>
            <person name="Goodwin L."/>
            <person name="Nordberg H.P."/>
            <person name="Cantor M.N."/>
            <person name="Hua S.X."/>
            <person name="Woyke T."/>
            <person name="Kerfeld C.A."/>
        </authorList>
    </citation>
    <scope>NUCLEOTIDE SEQUENCE [LARGE SCALE GENOMIC DNA]</scope>
    <source>
        <strain evidence="8">ATCC 27169 / PCC 6605</strain>
        <plasmid evidence="8">Plasmid pCHA6605.01</plasmid>
    </source>
</reference>
<dbReference type="HOGENOM" id="CLU_023673_1_0_3"/>
<dbReference type="GO" id="GO:0005524">
    <property type="term" value="F:ATP binding"/>
    <property type="evidence" value="ECO:0007669"/>
    <property type="project" value="UniProtKB-KW"/>
</dbReference>
<dbReference type="OrthoDB" id="9809379at2"/>
<proteinExistence type="inferred from homology"/>
<dbReference type="RefSeq" id="WP_015329110.1">
    <property type="nucleotide sequence ID" value="NC_020053.1"/>
</dbReference>
<organism evidence="7 8">
    <name type="scientific">Chamaesiphon minutus (strain ATCC 27169 / PCC 6605)</name>
    <dbReference type="NCBI Taxonomy" id="1173020"/>
    <lineage>
        <taxon>Bacteria</taxon>
        <taxon>Bacillati</taxon>
        <taxon>Cyanobacteriota</taxon>
        <taxon>Cyanophyceae</taxon>
        <taxon>Gomontiellales</taxon>
        <taxon>Chamaesiphonaceae</taxon>
        <taxon>Chamaesiphon</taxon>
    </lineage>
</organism>
<keyword evidence="7" id="KW-0614">Plasmid</keyword>
<evidence type="ECO:0000259" key="6">
    <source>
        <dbReference type="SMART" id="SM00382"/>
    </source>
</evidence>
<evidence type="ECO:0000256" key="3">
    <source>
        <dbReference type="ARBA" id="ARBA00038088"/>
    </source>
</evidence>
<geneLocation type="plasmid" evidence="7 8">
    <name>pCHA6605.01</name>
</geneLocation>
<comment type="similarity">
    <text evidence="3">Belongs to the AAA ATPase family. Highly divergent.</text>
</comment>
<dbReference type="Proteomes" id="UP000010366">
    <property type="component" value="Plasmid pCHA6605.01"/>
</dbReference>
<dbReference type="KEGG" id="cmp:Cha6605_6409"/>
<name>K9URC3_CHAP6</name>
<keyword evidence="2" id="KW-0067">ATP-binding</keyword>
<dbReference type="Pfam" id="PF00004">
    <property type="entry name" value="AAA"/>
    <property type="match status" value="1"/>
</dbReference>
<keyword evidence="8" id="KW-1185">Reference proteome</keyword>
<dbReference type="InterPro" id="IPR003959">
    <property type="entry name" value="ATPase_AAA_core"/>
</dbReference>
<dbReference type="InterPro" id="IPR027417">
    <property type="entry name" value="P-loop_NTPase"/>
</dbReference>
<sequence length="484" mass="55402">MSQPDFIQLITQHRIVLVRCNPLDREWIVNTHLSDCQRWRLNVAIGDDSLSSPFPLLLDAIRNVSTSGGNFIFDNYLTFVATLAPWERQLIYEQFADLYSLCQHQYRIVLLQTDDSVLPLELARFVYEYAWKLPTITEITELFSQYHFEPSDRNLRLASGLAYQDLKLALQQSSESSEPEIYLETYRNARLSLMGVKYDPPPVFKEIAGLDELVAAIDKLKFRFSQRAIDIGLPYPKGWLLVGIPGTGKTYSARSIASALGYPMLSLEIDKIKVGGLTAMARVLEIARVCAPCIFYMDEIEKLFTRDDKPLLSLLLTWLQDKTFPVFVIGTLNRIEDLPVEATRAGRFDTVWEVDSPDAESRLNLFLLFLKRFDARFKDSIVFDKYEWQGILDETIEYVGAEIEQIVVDTVAKVKECDLNAEVTARDLLEEAMQFNCIFNRNSKQIVLMRNSIRELAKPSHSKKQSILAPRNIDPYSPPKVSSN</sequence>
<evidence type="ECO:0000256" key="2">
    <source>
        <dbReference type="ARBA" id="ARBA00022840"/>
    </source>
</evidence>
<evidence type="ECO:0000256" key="5">
    <source>
        <dbReference type="SAM" id="MobiDB-lite"/>
    </source>
</evidence>
<dbReference type="PATRIC" id="fig|1173020.3.peg.7335"/>
<evidence type="ECO:0000256" key="1">
    <source>
        <dbReference type="ARBA" id="ARBA00022741"/>
    </source>
</evidence>
<dbReference type="Gene3D" id="1.10.8.60">
    <property type="match status" value="1"/>
</dbReference>
<evidence type="ECO:0000313" key="8">
    <source>
        <dbReference type="Proteomes" id="UP000010366"/>
    </source>
</evidence>
<evidence type="ECO:0000313" key="7">
    <source>
        <dbReference type="EMBL" id="AFY97228.1"/>
    </source>
</evidence>
<dbReference type="PANTHER" id="PTHR42960:SF1">
    <property type="entry name" value="YCF46 PROTEIN"/>
    <property type="match status" value="1"/>
</dbReference>
<keyword evidence="1" id="KW-0547">Nucleotide-binding</keyword>
<evidence type="ECO:0000256" key="4">
    <source>
        <dbReference type="ARBA" id="ARBA00040480"/>
    </source>
</evidence>
<dbReference type="eggNOG" id="COG0464">
    <property type="taxonomic scope" value="Bacteria"/>
</dbReference>